<feature type="transmembrane region" description="Helical" evidence="2">
    <location>
        <begin position="83"/>
        <end position="101"/>
    </location>
</feature>
<proteinExistence type="predicted"/>
<sequence length="420" mass="45854">MSNGLCTFSLNPPSWDEIVKIVPSGRPKLVPPELPFPPKTLGHRHGGHVRKLAGWRIGMSTIVLGGVSIPVPSAALVLTLTRLYYVVATTVALLGSYSGLFRSTVALYGKLLSNPSGTSSPMRHKKRSPSTAKSSIRLSQAFTTGTMPGYESSGASGRESSRSRSNSRSFSTRPTSAALGIDKPFLSLVALSEEPGKLEHAAHLLPENISREIQKGVDTIAELRVPKRWFTHFYAVGTLWFTWTLLELFVLLVWRKAFGPLMSIVMSTADSTGTCLPPNDTVSKLSGYFCGKIPALPLTESPLEATICTTLMLAQMLRRLAEELFLLNPSKGAQMHVGHYLLGLSFYGVTGVACWIEAAPALKKSFHLPSTIYHVNSNLYFHDWPFRLRFGGAESLSCLSRLPAPKCRTSLTSTSPHQRQ</sequence>
<feature type="transmembrane region" description="Helical" evidence="2">
    <location>
        <begin position="53"/>
        <end position="71"/>
    </location>
</feature>
<dbReference type="GO" id="GO:0016095">
    <property type="term" value="P:polyprenol catabolic process"/>
    <property type="evidence" value="ECO:0007669"/>
    <property type="project" value="TreeGrafter"/>
</dbReference>
<dbReference type="PANTHER" id="PTHR14624:SF0">
    <property type="entry name" value="POLYPRENOL REDUCTASE"/>
    <property type="match status" value="1"/>
</dbReference>
<keyword evidence="2" id="KW-0812">Transmembrane</keyword>
<evidence type="ECO:0000313" key="3">
    <source>
        <dbReference type="EMBL" id="KXS21574.1"/>
    </source>
</evidence>
<gene>
    <name evidence="3" type="ORF">M427DRAFT_273877</name>
</gene>
<keyword evidence="4" id="KW-1185">Reference proteome</keyword>
<dbReference type="OrthoDB" id="541710at2759"/>
<dbReference type="PANTHER" id="PTHR14624">
    <property type="entry name" value="DFG10 PROTEIN"/>
    <property type="match status" value="1"/>
</dbReference>
<feature type="compositionally biased region" description="Polar residues" evidence="1">
    <location>
        <begin position="129"/>
        <end position="146"/>
    </location>
</feature>
<feature type="transmembrane region" description="Helical" evidence="2">
    <location>
        <begin position="233"/>
        <end position="254"/>
    </location>
</feature>
<feature type="compositionally biased region" description="Low complexity" evidence="1">
    <location>
        <begin position="152"/>
        <end position="175"/>
    </location>
</feature>
<keyword evidence="2" id="KW-0472">Membrane</keyword>
<dbReference type="STRING" id="1344416.A0A139AXZ3"/>
<feature type="region of interest" description="Disordered" evidence="1">
    <location>
        <begin position="116"/>
        <end position="175"/>
    </location>
</feature>
<dbReference type="UniPathway" id="UPA00378"/>
<dbReference type="EMBL" id="KQ965732">
    <property type="protein sequence ID" value="KXS21574.1"/>
    <property type="molecule type" value="Genomic_DNA"/>
</dbReference>
<dbReference type="GO" id="GO:0006488">
    <property type="term" value="P:dolichol-linked oligosaccharide biosynthetic process"/>
    <property type="evidence" value="ECO:0007669"/>
    <property type="project" value="InterPro"/>
</dbReference>
<dbReference type="Proteomes" id="UP000070544">
    <property type="component" value="Unassembled WGS sequence"/>
</dbReference>
<evidence type="ECO:0000256" key="2">
    <source>
        <dbReference type="SAM" id="Phobius"/>
    </source>
</evidence>
<keyword evidence="2" id="KW-1133">Transmembrane helix</keyword>
<name>A0A139AXZ3_GONPJ</name>
<dbReference type="GO" id="GO:0005783">
    <property type="term" value="C:endoplasmic reticulum"/>
    <property type="evidence" value="ECO:0007669"/>
    <property type="project" value="TreeGrafter"/>
</dbReference>
<reference evidence="3 4" key="1">
    <citation type="journal article" date="2015" name="Genome Biol. Evol.">
        <title>Phylogenomic analyses indicate that early fungi evolved digesting cell walls of algal ancestors of land plants.</title>
        <authorList>
            <person name="Chang Y."/>
            <person name="Wang S."/>
            <person name="Sekimoto S."/>
            <person name="Aerts A.L."/>
            <person name="Choi C."/>
            <person name="Clum A."/>
            <person name="LaButti K.M."/>
            <person name="Lindquist E.A."/>
            <person name="Yee Ngan C."/>
            <person name="Ohm R.A."/>
            <person name="Salamov A.A."/>
            <person name="Grigoriev I.V."/>
            <person name="Spatafora J.W."/>
            <person name="Berbee M.L."/>
        </authorList>
    </citation>
    <scope>NUCLEOTIDE SEQUENCE [LARGE SCALE GENOMIC DNA]</scope>
    <source>
        <strain evidence="3 4">JEL478</strain>
    </source>
</reference>
<evidence type="ECO:0000256" key="1">
    <source>
        <dbReference type="SAM" id="MobiDB-lite"/>
    </source>
</evidence>
<accession>A0A139AXZ3</accession>
<protein>
    <submittedName>
        <fullName evidence="3">Uncharacterized protein</fullName>
    </submittedName>
</protein>
<evidence type="ECO:0000313" key="4">
    <source>
        <dbReference type="Proteomes" id="UP000070544"/>
    </source>
</evidence>
<dbReference type="AlphaFoldDB" id="A0A139AXZ3"/>
<dbReference type="GO" id="GO:0003865">
    <property type="term" value="F:3-oxo-5-alpha-steroid 4-dehydrogenase activity"/>
    <property type="evidence" value="ECO:0007669"/>
    <property type="project" value="TreeGrafter"/>
</dbReference>
<dbReference type="InterPro" id="IPR039698">
    <property type="entry name" value="Dfg10/SRD5A3"/>
</dbReference>
<organism evidence="3 4">
    <name type="scientific">Gonapodya prolifera (strain JEL478)</name>
    <name type="common">Monoblepharis prolifera</name>
    <dbReference type="NCBI Taxonomy" id="1344416"/>
    <lineage>
        <taxon>Eukaryota</taxon>
        <taxon>Fungi</taxon>
        <taxon>Fungi incertae sedis</taxon>
        <taxon>Chytridiomycota</taxon>
        <taxon>Chytridiomycota incertae sedis</taxon>
        <taxon>Monoblepharidomycetes</taxon>
        <taxon>Monoblepharidales</taxon>
        <taxon>Gonapodyaceae</taxon>
        <taxon>Gonapodya</taxon>
    </lineage>
</organism>